<feature type="non-terminal residue" evidence="1">
    <location>
        <position position="74"/>
    </location>
</feature>
<sequence>MREMQFAWMVFAVVSCNDAVPDTGRHRELHTIAGETMGTTYTVKVVSTEDEFDLARTRSTIEKRLAQINARMSH</sequence>
<protein>
    <submittedName>
        <fullName evidence="1">Uncharacterized protein</fullName>
    </submittedName>
</protein>
<proteinExistence type="predicted"/>
<reference evidence="1" key="1">
    <citation type="submission" date="2018-05" db="EMBL/GenBank/DDBJ databases">
        <authorList>
            <person name="Lanie J.A."/>
            <person name="Ng W.-L."/>
            <person name="Kazmierczak K.M."/>
            <person name="Andrzejewski T.M."/>
            <person name="Davidsen T.M."/>
            <person name="Wayne K.J."/>
            <person name="Tettelin H."/>
            <person name="Glass J.I."/>
            <person name="Rusch D."/>
            <person name="Podicherti R."/>
            <person name="Tsui H.-C.T."/>
            <person name="Winkler M.E."/>
        </authorList>
    </citation>
    <scope>NUCLEOTIDE SEQUENCE</scope>
</reference>
<evidence type="ECO:0000313" key="1">
    <source>
        <dbReference type="EMBL" id="SVE62881.1"/>
    </source>
</evidence>
<dbReference type="AlphaFoldDB" id="A0A383F1L6"/>
<accession>A0A383F1L6</accession>
<gene>
    <name evidence="1" type="ORF">METZ01_LOCUS515735</name>
</gene>
<dbReference type="PROSITE" id="PS51257">
    <property type="entry name" value="PROKAR_LIPOPROTEIN"/>
    <property type="match status" value="1"/>
</dbReference>
<dbReference type="EMBL" id="UINC01230660">
    <property type="protein sequence ID" value="SVE62881.1"/>
    <property type="molecule type" value="Genomic_DNA"/>
</dbReference>
<name>A0A383F1L6_9ZZZZ</name>
<dbReference type="InterPro" id="IPR003374">
    <property type="entry name" value="ApbE-like_sf"/>
</dbReference>
<organism evidence="1">
    <name type="scientific">marine metagenome</name>
    <dbReference type="NCBI Taxonomy" id="408172"/>
    <lineage>
        <taxon>unclassified sequences</taxon>
        <taxon>metagenomes</taxon>
        <taxon>ecological metagenomes</taxon>
    </lineage>
</organism>
<dbReference type="Gene3D" id="3.10.520.10">
    <property type="entry name" value="ApbE-like domains"/>
    <property type="match status" value="1"/>
</dbReference>